<keyword evidence="3 6" id="KW-0539">Nucleus</keyword>
<feature type="domain" description="BRCT" evidence="7">
    <location>
        <begin position="427"/>
        <end position="544"/>
    </location>
</feature>
<dbReference type="WBParaSite" id="ALUE_0002006801-mRNA-1">
    <property type="protein sequence ID" value="ALUE_0002006801-mRNA-1"/>
    <property type="gene ID" value="ALUE_0002006801"/>
</dbReference>
<dbReference type="Pfam" id="PF03031">
    <property type="entry name" value="NIF"/>
    <property type="match status" value="1"/>
</dbReference>
<dbReference type="GO" id="GO:0005634">
    <property type="term" value="C:nucleus"/>
    <property type="evidence" value="ECO:0007669"/>
    <property type="project" value="UniProtKB-SubCell"/>
</dbReference>
<dbReference type="EC" id="3.1.3.16" evidence="6"/>
<dbReference type="InterPro" id="IPR004274">
    <property type="entry name" value="FCP1_dom"/>
</dbReference>
<dbReference type="InterPro" id="IPR011947">
    <property type="entry name" value="FCP1_euk"/>
</dbReference>
<dbReference type="PROSITE" id="PS51257">
    <property type="entry name" value="PROKAR_LIPOPROTEIN"/>
    <property type="match status" value="1"/>
</dbReference>
<dbReference type="SMART" id="SM00577">
    <property type="entry name" value="CPDc"/>
    <property type="match status" value="1"/>
</dbReference>
<dbReference type="InterPro" id="IPR023214">
    <property type="entry name" value="HAD_sf"/>
</dbReference>
<feature type="domain" description="FCP1 homology" evidence="8">
    <location>
        <begin position="211"/>
        <end position="372"/>
    </location>
</feature>
<reference evidence="10" key="1">
    <citation type="submission" date="2017-02" db="UniProtKB">
        <authorList>
            <consortium name="WormBaseParasite"/>
        </authorList>
    </citation>
    <scope>IDENTIFICATION</scope>
</reference>
<dbReference type="InterPro" id="IPR001357">
    <property type="entry name" value="BRCT_dom"/>
</dbReference>
<evidence type="ECO:0000256" key="5">
    <source>
        <dbReference type="ARBA" id="ARBA00048336"/>
    </source>
</evidence>
<dbReference type="Gene3D" id="3.40.50.1000">
    <property type="entry name" value="HAD superfamily/HAD-like"/>
    <property type="match status" value="1"/>
</dbReference>
<evidence type="ECO:0000313" key="10">
    <source>
        <dbReference type="WBParaSite" id="ALUE_0002006801-mRNA-1"/>
    </source>
</evidence>
<dbReference type="CDD" id="cd17729">
    <property type="entry name" value="BRCT_CTDP1"/>
    <property type="match status" value="1"/>
</dbReference>
<comment type="catalytic activity">
    <reaction evidence="4 6">
        <text>O-phospho-L-seryl-[protein] + H2O = L-seryl-[protein] + phosphate</text>
        <dbReference type="Rhea" id="RHEA:20629"/>
        <dbReference type="Rhea" id="RHEA-COMP:9863"/>
        <dbReference type="Rhea" id="RHEA-COMP:11604"/>
        <dbReference type="ChEBI" id="CHEBI:15377"/>
        <dbReference type="ChEBI" id="CHEBI:29999"/>
        <dbReference type="ChEBI" id="CHEBI:43474"/>
        <dbReference type="ChEBI" id="CHEBI:83421"/>
        <dbReference type="EC" id="3.1.3.16"/>
    </reaction>
</comment>
<dbReference type="AlphaFoldDB" id="A0A0M3IMU0"/>
<evidence type="ECO:0000259" key="7">
    <source>
        <dbReference type="PROSITE" id="PS50172"/>
    </source>
</evidence>
<dbReference type="PROSITE" id="PS50969">
    <property type="entry name" value="FCP1"/>
    <property type="match status" value="1"/>
</dbReference>
<dbReference type="InterPro" id="IPR039189">
    <property type="entry name" value="Fcp1"/>
</dbReference>
<evidence type="ECO:0000256" key="1">
    <source>
        <dbReference type="ARBA" id="ARBA00004123"/>
    </source>
</evidence>
<evidence type="ECO:0000256" key="2">
    <source>
        <dbReference type="ARBA" id="ARBA00022801"/>
    </source>
</evidence>
<dbReference type="SUPFAM" id="SSF56784">
    <property type="entry name" value="HAD-like"/>
    <property type="match status" value="1"/>
</dbReference>
<dbReference type="PROSITE" id="PS50172">
    <property type="entry name" value="BRCT"/>
    <property type="match status" value="1"/>
</dbReference>
<protein>
    <recommendedName>
        <fullName evidence="6">RNA polymerase II subunit A C-terminal domain phosphatase</fullName>
        <ecNumber evidence="6">3.1.3.16</ecNumber>
    </recommendedName>
</protein>
<evidence type="ECO:0000256" key="4">
    <source>
        <dbReference type="ARBA" id="ARBA00047761"/>
    </source>
</evidence>
<dbReference type="InterPro" id="IPR036420">
    <property type="entry name" value="BRCT_dom_sf"/>
</dbReference>
<proteinExistence type="predicted"/>
<evidence type="ECO:0000259" key="8">
    <source>
        <dbReference type="PROSITE" id="PS50969"/>
    </source>
</evidence>
<dbReference type="InterPro" id="IPR036412">
    <property type="entry name" value="HAD-like_sf"/>
</dbReference>
<dbReference type="Gene3D" id="3.40.50.10190">
    <property type="entry name" value="BRCT domain"/>
    <property type="match status" value="1"/>
</dbReference>
<dbReference type="NCBIfam" id="TIGR02250">
    <property type="entry name" value="FCP1_euk"/>
    <property type="match status" value="1"/>
</dbReference>
<dbReference type="SUPFAM" id="SSF52113">
    <property type="entry name" value="BRCT domain"/>
    <property type="match status" value="1"/>
</dbReference>
<keyword evidence="9" id="KW-1185">Reference proteome</keyword>
<dbReference type="GO" id="GO:0008420">
    <property type="term" value="F:RNA polymerase II CTD heptapeptide repeat phosphatase activity"/>
    <property type="evidence" value="ECO:0007669"/>
    <property type="project" value="UniProtKB-UniRule"/>
</dbReference>
<dbReference type="PANTHER" id="PTHR23081:SF36">
    <property type="entry name" value="RNA POLYMERASE II SUBUNIT A C-TERMINAL DOMAIN PHOSPHATASE"/>
    <property type="match status" value="1"/>
</dbReference>
<comment type="function">
    <text evidence="6">This promotes the activity of RNA polymerase II.</text>
</comment>
<evidence type="ECO:0000256" key="3">
    <source>
        <dbReference type="ARBA" id="ARBA00023242"/>
    </source>
</evidence>
<name>A0A0M3IMU0_ASCLU</name>
<dbReference type="CDD" id="cd07521">
    <property type="entry name" value="HAD_FCP1-like"/>
    <property type="match status" value="1"/>
</dbReference>
<comment type="catalytic activity">
    <reaction evidence="5 6">
        <text>O-phospho-L-threonyl-[protein] + H2O = L-threonyl-[protein] + phosphate</text>
        <dbReference type="Rhea" id="RHEA:47004"/>
        <dbReference type="Rhea" id="RHEA-COMP:11060"/>
        <dbReference type="Rhea" id="RHEA-COMP:11605"/>
        <dbReference type="ChEBI" id="CHEBI:15377"/>
        <dbReference type="ChEBI" id="CHEBI:30013"/>
        <dbReference type="ChEBI" id="CHEBI:43474"/>
        <dbReference type="ChEBI" id="CHEBI:61977"/>
        <dbReference type="EC" id="3.1.3.16"/>
    </reaction>
</comment>
<evidence type="ECO:0000313" key="9">
    <source>
        <dbReference type="Proteomes" id="UP000036681"/>
    </source>
</evidence>
<organism evidence="9 10">
    <name type="scientific">Ascaris lumbricoides</name>
    <name type="common">Giant roundworm</name>
    <dbReference type="NCBI Taxonomy" id="6252"/>
    <lineage>
        <taxon>Eukaryota</taxon>
        <taxon>Metazoa</taxon>
        <taxon>Ecdysozoa</taxon>
        <taxon>Nematoda</taxon>
        <taxon>Chromadorea</taxon>
        <taxon>Rhabditida</taxon>
        <taxon>Spirurina</taxon>
        <taxon>Ascaridomorpha</taxon>
        <taxon>Ascaridoidea</taxon>
        <taxon>Ascarididae</taxon>
        <taxon>Ascaris</taxon>
    </lineage>
</organism>
<dbReference type="Pfam" id="PF00533">
    <property type="entry name" value="BRCT"/>
    <property type="match status" value="1"/>
</dbReference>
<evidence type="ECO:0000256" key="6">
    <source>
        <dbReference type="RuleBase" id="RU366066"/>
    </source>
</evidence>
<sequence length="638" mass="72694">MHRYTVSKPSAILPSSVTTGCLKSHKVRSHMNDYGDERYELHRSLSVLMVLLARFRFTFEWNNKGEHPKLMAAGVDVVSEEEAAEVVEWKAFDGAFVRADAVLLIYKTENGETKRLKTPTSGVVTLDPAVKKGEKLKKGVVVAHIDECRHAIVIKDMCGSCGKDLREKDGMAGQRVEPSLANVSMIHHVPELIVSDELAKKIGNRDQQLVLESRRLVLLVDLDQTLIHTTNHAFDMKDSVDVVHYKLRGADFYTKIRPYTHTFLRRMSELYEMHIISYGERQYAHKIAEILDPDKRYFGHRILSRDELFSAMYKTGNMKALFPCGDQLIAIIDDRPDVWQYSDALIQVKPYRFFKETGDINAPTICNAQQQSLVQERIAQVNVEGDGDETLEFVATVLTRVHTTFYAHYDKNMSDRVQDVKLVIAYMRSQVLRGCSIVLSGIVPIGMDVRNTEAFHLCIQFGATVTESVTDTTTHVIAARWGTTGRDEERETTSTLLWLNFDKVTLLLKVHDARRRANIAIVNPRWLYACVERWEKADEKEFELTKETMNSKEKPLGGLVIDRQLSNMPTLAKETLRNMTDEADEKEFELTKETMNSKEKPLGGLVIDRQLSNMPTLAKETLRNMTDEVPLTMLSHIK</sequence>
<dbReference type="Proteomes" id="UP000036681">
    <property type="component" value="Unplaced"/>
</dbReference>
<accession>A0A0M3IMU0</accession>
<keyword evidence="2 6" id="KW-0378">Hydrolase</keyword>
<comment type="subcellular location">
    <subcellularLocation>
        <location evidence="1 6">Nucleus</location>
    </subcellularLocation>
</comment>
<dbReference type="Gene3D" id="1.10.287.10">
    <property type="entry name" value="S15/NS1, RNA-binding"/>
    <property type="match status" value="1"/>
</dbReference>
<dbReference type="PANTHER" id="PTHR23081">
    <property type="entry name" value="RNA POLYMERASE II CTD PHOSPHATASE"/>
    <property type="match status" value="1"/>
</dbReference>